<dbReference type="GO" id="GO:0005525">
    <property type="term" value="F:GTP binding"/>
    <property type="evidence" value="ECO:0007669"/>
    <property type="project" value="InterPro"/>
</dbReference>
<dbReference type="CDD" id="cd00154">
    <property type="entry name" value="Rab"/>
    <property type="match status" value="1"/>
</dbReference>
<evidence type="ECO:0000313" key="2">
    <source>
        <dbReference type="EMBL" id="KAJ3428762.1"/>
    </source>
</evidence>
<name>A0AAV7YLB2_9EUKA</name>
<dbReference type="Gene3D" id="3.40.50.300">
    <property type="entry name" value="P-loop containing nucleotide triphosphate hydrolases"/>
    <property type="match status" value="1"/>
</dbReference>
<dbReference type="SMART" id="SM00174">
    <property type="entry name" value="RHO"/>
    <property type="match status" value="1"/>
</dbReference>
<keyword evidence="1" id="KW-0547">Nucleotide-binding</keyword>
<dbReference type="PRINTS" id="PR00449">
    <property type="entry name" value="RASTRNSFRMNG"/>
</dbReference>
<organism evidence="2 4">
    <name type="scientific">Anaeramoeba flamelloides</name>
    <dbReference type="NCBI Taxonomy" id="1746091"/>
    <lineage>
        <taxon>Eukaryota</taxon>
        <taxon>Metamonada</taxon>
        <taxon>Anaeramoebidae</taxon>
        <taxon>Anaeramoeba</taxon>
    </lineage>
</organism>
<dbReference type="PANTHER" id="PTHR47978">
    <property type="match status" value="1"/>
</dbReference>
<accession>A0AAV7YLB2</accession>
<dbReference type="FunFam" id="3.40.50.300:FF:000808">
    <property type="entry name" value="Small GTP-binding protein, putative"/>
    <property type="match status" value="1"/>
</dbReference>
<sequence length="219" mass="24972">MSSLSSFSSEDEEENNQQIKIVLLGSTGVGKTSIALRFTKGVFNLSQRPTIGSSFCVKRVTFNDYTLTLNIWDTAGEEQFQSLAKLYYRDANISILCFDITAEDTFSACNYWYHELTQSGPKDLLTIVIGNKSDLDSKRVVSVERAQEWAKKKNCLYFETSAKSGSNVEELFENICKKYIQKTKERLDDELMFNKRKTINLLKDGDQTKDLPKKKSKCC</sequence>
<dbReference type="Proteomes" id="UP001146793">
    <property type="component" value="Unassembled WGS sequence"/>
</dbReference>
<dbReference type="AlphaFoldDB" id="A0AAV7YLB2"/>
<dbReference type="SUPFAM" id="SSF52540">
    <property type="entry name" value="P-loop containing nucleoside triphosphate hydrolases"/>
    <property type="match status" value="1"/>
</dbReference>
<dbReference type="NCBIfam" id="TIGR00231">
    <property type="entry name" value="small_GTP"/>
    <property type="match status" value="1"/>
</dbReference>
<dbReference type="InterPro" id="IPR005225">
    <property type="entry name" value="Small_GTP-bd"/>
</dbReference>
<protein>
    <submittedName>
        <fullName evidence="2">Ras-related protein rab-5c</fullName>
    </submittedName>
</protein>
<dbReference type="SMART" id="SM00173">
    <property type="entry name" value="RAS"/>
    <property type="match status" value="1"/>
</dbReference>
<dbReference type="EMBL" id="JAOAOG010000127">
    <property type="protein sequence ID" value="KAJ6247295.1"/>
    <property type="molecule type" value="Genomic_DNA"/>
</dbReference>
<dbReference type="SMART" id="SM00176">
    <property type="entry name" value="RAN"/>
    <property type="match status" value="1"/>
</dbReference>
<keyword evidence="5" id="KW-1185">Reference proteome</keyword>
<dbReference type="PROSITE" id="PS51420">
    <property type="entry name" value="RHO"/>
    <property type="match status" value="1"/>
</dbReference>
<dbReference type="Pfam" id="PF00071">
    <property type="entry name" value="Ras"/>
    <property type="match status" value="1"/>
</dbReference>
<comment type="caution">
    <text evidence="2">The sequence shown here is derived from an EMBL/GenBank/DDBJ whole genome shotgun (WGS) entry which is preliminary data.</text>
</comment>
<dbReference type="InterPro" id="IPR027417">
    <property type="entry name" value="P-loop_NTPase"/>
</dbReference>
<dbReference type="EMBL" id="JANTQA010000057">
    <property type="protein sequence ID" value="KAJ3428762.1"/>
    <property type="molecule type" value="Genomic_DNA"/>
</dbReference>
<proteinExistence type="predicted"/>
<evidence type="ECO:0000313" key="5">
    <source>
        <dbReference type="Proteomes" id="UP001150062"/>
    </source>
</evidence>
<dbReference type="SMART" id="SM00175">
    <property type="entry name" value="RAB"/>
    <property type="match status" value="1"/>
</dbReference>
<dbReference type="Proteomes" id="UP001150062">
    <property type="component" value="Unassembled WGS sequence"/>
</dbReference>
<evidence type="ECO:0000313" key="4">
    <source>
        <dbReference type="Proteomes" id="UP001146793"/>
    </source>
</evidence>
<dbReference type="PROSITE" id="PS51421">
    <property type="entry name" value="RAS"/>
    <property type="match status" value="1"/>
</dbReference>
<gene>
    <name evidence="2" type="ORF">M0812_24096</name>
    <name evidence="3" type="ORF">M0813_18822</name>
</gene>
<evidence type="ECO:0000313" key="3">
    <source>
        <dbReference type="EMBL" id="KAJ6247295.1"/>
    </source>
</evidence>
<dbReference type="InterPro" id="IPR001806">
    <property type="entry name" value="Small_GTPase"/>
</dbReference>
<dbReference type="PROSITE" id="PS51419">
    <property type="entry name" value="RAB"/>
    <property type="match status" value="1"/>
</dbReference>
<dbReference type="GO" id="GO:0003924">
    <property type="term" value="F:GTPase activity"/>
    <property type="evidence" value="ECO:0007669"/>
    <property type="project" value="InterPro"/>
</dbReference>
<evidence type="ECO:0000256" key="1">
    <source>
        <dbReference type="ARBA" id="ARBA00022741"/>
    </source>
</evidence>
<reference evidence="3" key="1">
    <citation type="submission" date="2022-08" db="EMBL/GenBank/DDBJ databases">
        <title>Novel sulfate-reducing endosymbionts in the free-living metamonad Anaeramoeba.</title>
        <authorList>
            <person name="Jerlstrom-Hultqvist J."/>
            <person name="Cepicka I."/>
            <person name="Gallot-Lavallee L."/>
            <person name="Salas-Leiva D."/>
            <person name="Curtis B.A."/>
            <person name="Zahonova K."/>
            <person name="Pipaliya S."/>
            <person name="Dacks J."/>
            <person name="Roger A.J."/>
        </authorList>
    </citation>
    <scope>NUCLEOTIDE SEQUENCE</scope>
    <source>
        <strain evidence="3">Schooner1</strain>
    </source>
</reference>
<reference evidence="2" key="2">
    <citation type="submission" date="2022-08" db="EMBL/GenBank/DDBJ databases">
        <title>Novel sulphate-reducing endosymbionts in the free-living metamonad Anaeramoeba.</title>
        <authorList>
            <person name="Jerlstrom-Hultqvist J."/>
            <person name="Cepicka I."/>
            <person name="Gallot-Lavallee L."/>
            <person name="Salas-Leiva D."/>
            <person name="Curtis B.A."/>
            <person name="Zahonova K."/>
            <person name="Pipaliya S."/>
            <person name="Dacks J."/>
            <person name="Roger A.J."/>
        </authorList>
    </citation>
    <scope>NUCLEOTIDE SEQUENCE</scope>
    <source>
        <strain evidence="2">Busselton2</strain>
    </source>
</reference>